<keyword evidence="1" id="KW-0472">Membrane</keyword>
<evidence type="ECO:0008006" key="7">
    <source>
        <dbReference type="Google" id="ProtNLM"/>
    </source>
</evidence>
<keyword evidence="6" id="KW-1185">Reference proteome</keyword>
<dbReference type="Pfam" id="PF21070">
    <property type="entry name" value="IcmF_helical"/>
    <property type="match status" value="1"/>
</dbReference>
<evidence type="ECO:0000259" key="2">
    <source>
        <dbReference type="Pfam" id="PF06744"/>
    </source>
</evidence>
<proteinExistence type="predicted"/>
<feature type="domain" description="Type VI secretion system IcmF C-terminal" evidence="2">
    <location>
        <begin position="990"/>
        <end position="1088"/>
    </location>
</feature>
<evidence type="ECO:0000256" key="1">
    <source>
        <dbReference type="SAM" id="Phobius"/>
    </source>
</evidence>
<feature type="domain" description="Type VI secretion system component TssM1 helical" evidence="4">
    <location>
        <begin position="873"/>
        <end position="976"/>
    </location>
</feature>
<feature type="transmembrane region" description="Helical" evidence="1">
    <location>
        <begin position="361"/>
        <end position="382"/>
    </location>
</feature>
<reference evidence="5 6" key="1">
    <citation type="submission" date="2014-07" db="EMBL/GenBank/DDBJ databases">
        <title>Draft Genome Sequences of Environmental Pseudomonas syringae strains.</title>
        <authorList>
            <person name="Baltrus D.A."/>
            <person name="Berge O."/>
            <person name="Morris C."/>
        </authorList>
    </citation>
    <scope>NUCLEOTIDE SEQUENCE [LARGE SCALE GENOMIC DNA]</scope>
    <source>
        <strain evidence="5 6">GAW0119</strain>
    </source>
</reference>
<dbReference type="Pfam" id="PF06761">
    <property type="entry name" value="IcmF-related"/>
    <property type="match status" value="1"/>
</dbReference>
<dbReference type="PATRIC" id="fig|317.175.peg.4877"/>
<organism evidence="5 6">
    <name type="scientific">Pseudomonas syringae</name>
    <dbReference type="NCBI Taxonomy" id="317"/>
    <lineage>
        <taxon>Bacteria</taxon>
        <taxon>Pseudomonadati</taxon>
        <taxon>Pseudomonadota</taxon>
        <taxon>Gammaproteobacteria</taxon>
        <taxon>Pseudomonadales</taxon>
        <taxon>Pseudomonadaceae</taxon>
        <taxon>Pseudomonas</taxon>
    </lineage>
</organism>
<keyword evidence="1" id="KW-1133">Transmembrane helix</keyword>
<comment type="caution">
    <text evidence="5">The sequence shown here is derived from an EMBL/GenBank/DDBJ whole genome shotgun (WGS) entry which is preliminary data.</text>
</comment>
<feature type="transmembrane region" description="Helical" evidence="1">
    <location>
        <begin position="48"/>
        <end position="68"/>
    </location>
</feature>
<dbReference type="AlphaFoldDB" id="A0A085V9F5"/>
<name>A0A085V9F5_PSESX</name>
<protein>
    <recommendedName>
        <fullName evidence="7">Type VI secretion protein VasK</fullName>
    </recommendedName>
</protein>
<dbReference type="InterPro" id="IPR048677">
    <property type="entry name" value="TssM1_hel"/>
</dbReference>
<dbReference type="InterPro" id="IPR010623">
    <property type="entry name" value="IcmF_C"/>
</dbReference>
<evidence type="ECO:0000259" key="3">
    <source>
        <dbReference type="Pfam" id="PF06761"/>
    </source>
</evidence>
<dbReference type="Proteomes" id="UP000028631">
    <property type="component" value="Unassembled WGS sequence"/>
</dbReference>
<evidence type="ECO:0000313" key="6">
    <source>
        <dbReference type="Proteomes" id="UP000028631"/>
    </source>
</evidence>
<sequence length="1127" mass="125242">MQFRGSVGLGVMASVLLLVGVGGCAMLWLSPEWLGIRDGSDRQTTWLWGSVLTLVVLSVLLGCCSFLWGRMGTSAYRQPNTGPGILPATASSSPVSGADLLQSVAAIKTHLREQYGLFWRRKVRLLWIVGEAEQVAAVVPGLVEQRWLEGHGTLLLWGGSVTSELPGSGVESLLKLRRWRPLDGIVWALTAAERDDAKVMSAGTRHLQHLARALRWQAPLHLWQVCDSEWPQLGRAVEAVGSLLPTDITTEQIEESLQRLVQPLRELGIAQVQETMSHDFLWRLSYVLQTEGIARWRQALTPLLGTFTRFTPLRGLWFSLALDAGVVHGMPHAMHLDEAWSGVLGDTQERGRALGWHGSRVAYFASMGIALLFAAGMALSFVSNRALIIQVQTALAAAQQTGSNDEQFKALNELMRELGRLDYRAEHGVPWHLRFGLSQNQALLDALWPRYVEANQRLMIDPAAANLQRQLTALTRLPADSPERASRAQDAYQQLKAYLMMARPEKVDAAFLVKALAEAEPTRAGITPGLWQGLSPGLWKFYSEQLTSHPEWRIEADPTLIAQARRVLLSQLGQRNAEASLYKKVLEAAANTAPDLSLHDMVGDTDALSLLASSKEVPGVFTRQAWEGQVRQAIDEIAEARREEIDWVLSDSHTDIAAELTPDVLKQRLTERYFRDYSSAWLAFLNNLRWQRPYSLADVIDQMTLMSDVRQSPVIALMNTLAWQGQAGTRGQALADTLIQSAQQLIKKDVTPAIDQLGLGPSGPLDATFGPLLALLGKAQEDTRGDEQLSLQAFLTRVTRVRLKLQQISNAPNPQEMTQAMAQTVFQGNSVDLTDTQAYGRLIAASLGAEWGSVGNTLFVQPLDQAWQKILQPSAASLNKQWQRAVVNEWDKAFTGRYPFAATDSDVSLPMLGQMIRANSGHIEQFLQTQLAGILRKEGSQWVADTQNSQGLRLNPQFLTAINQLSHLADVLYTDGGLGLSFDLQGKAVAEIIDTTFTVNGVTHHYFNQREKWQRFDWPGRSDYPGAQLRWTSVYTGERLYGDYQGTWGLIRLLENAKVTLLDDGESRYHLVIKAPDGQDLNWHLRTEMGAGPLALLKLRGFTMPKEIFLNERKATEREKNVKAKRT</sequence>
<dbReference type="OrthoDB" id="9758229at2"/>
<dbReference type="PROSITE" id="PS51257">
    <property type="entry name" value="PROKAR_LIPOPROTEIN"/>
    <property type="match status" value="1"/>
</dbReference>
<dbReference type="Pfam" id="PF06744">
    <property type="entry name" value="IcmF_C"/>
    <property type="match status" value="1"/>
</dbReference>
<dbReference type="RefSeq" id="WP_032631287.1">
    <property type="nucleotide sequence ID" value="NZ_JPQU01000078.1"/>
</dbReference>
<dbReference type="EMBL" id="JPQU01000078">
    <property type="protein sequence ID" value="KFE52068.1"/>
    <property type="molecule type" value="Genomic_DNA"/>
</dbReference>
<accession>A0A085V9F5</accession>
<gene>
    <name evidence="5" type="ORF">IV01_23405</name>
</gene>
<dbReference type="PANTHER" id="PTHR36153:SF1">
    <property type="entry name" value="TYPE VI SECRETION SYSTEM COMPONENT TSSM1"/>
    <property type="match status" value="1"/>
</dbReference>
<feature type="transmembrane region" description="Helical" evidence="1">
    <location>
        <begin position="7"/>
        <end position="28"/>
    </location>
</feature>
<dbReference type="InterPro" id="IPR009612">
    <property type="entry name" value="IcmF-rel"/>
</dbReference>
<evidence type="ECO:0000313" key="5">
    <source>
        <dbReference type="EMBL" id="KFE52068.1"/>
    </source>
</evidence>
<dbReference type="PANTHER" id="PTHR36153">
    <property type="entry name" value="INNER MEMBRANE PROTEIN-RELATED"/>
    <property type="match status" value="1"/>
</dbReference>
<keyword evidence="1" id="KW-0812">Transmembrane</keyword>
<dbReference type="InterPro" id="IPR053156">
    <property type="entry name" value="T6SS_TssM-like"/>
</dbReference>
<evidence type="ECO:0000259" key="4">
    <source>
        <dbReference type="Pfam" id="PF21070"/>
    </source>
</evidence>
<feature type="domain" description="IcmF-related" evidence="3">
    <location>
        <begin position="409"/>
        <end position="724"/>
    </location>
</feature>